<evidence type="ECO:0000313" key="2">
    <source>
        <dbReference type="EMBL" id="KAF9440580.1"/>
    </source>
</evidence>
<dbReference type="AlphaFoldDB" id="A0A9P5WYA9"/>
<feature type="compositionally biased region" description="Pro residues" evidence="1">
    <location>
        <begin position="23"/>
        <end position="52"/>
    </location>
</feature>
<feature type="region of interest" description="Disordered" evidence="1">
    <location>
        <begin position="1"/>
        <end position="58"/>
    </location>
</feature>
<name>A0A9P5WYA9_9AGAR</name>
<gene>
    <name evidence="2" type="ORF">P691DRAFT_767567</name>
</gene>
<dbReference type="Proteomes" id="UP000807342">
    <property type="component" value="Unassembled WGS sequence"/>
</dbReference>
<comment type="caution">
    <text evidence="2">The sequence shown here is derived from an EMBL/GenBank/DDBJ whole genome shotgun (WGS) entry which is preliminary data.</text>
</comment>
<organism evidence="2 3">
    <name type="scientific">Macrolepiota fuliginosa MF-IS2</name>
    <dbReference type="NCBI Taxonomy" id="1400762"/>
    <lineage>
        <taxon>Eukaryota</taxon>
        <taxon>Fungi</taxon>
        <taxon>Dikarya</taxon>
        <taxon>Basidiomycota</taxon>
        <taxon>Agaricomycotina</taxon>
        <taxon>Agaricomycetes</taxon>
        <taxon>Agaricomycetidae</taxon>
        <taxon>Agaricales</taxon>
        <taxon>Agaricineae</taxon>
        <taxon>Agaricaceae</taxon>
        <taxon>Macrolepiota</taxon>
    </lineage>
</organism>
<evidence type="ECO:0000313" key="3">
    <source>
        <dbReference type="Proteomes" id="UP000807342"/>
    </source>
</evidence>
<evidence type="ECO:0000256" key="1">
    <source>
        <dbReference type="SAM" id="MobiDB-lite"/>
    </source>
</evidence>
<protein>
    <submittedName>
        <fullName evidence="2">Uncharacterized protein</fullName>
    </submittedName>
</protein>
<dbReference type="EMBL" id="MU152419">
    <property type="protein sequence ID" value="KAF9440580.1"/>
    <property type="molecule type" value="Genomic_DNA"/>
</dbReference>
<sequence length="137" mass="15522">MIQNTSPGLQVPQLSQNPSQNPQHPPGPQPNPPNPPNPLNPPNPPNPNPLPMVQPQTTKPKIEAMQAIEHLKYWIQQQIFLTTQTPDSYVAWQQDIANLINNFQKHKLCNSPSKSQTPISFYGNALNDQRKKFVYQE</sequence>
<keyword evidence="3" id="KW-1185">Reference proteome</keyword>
<accession>A0A9P5WYA9</accession>
<reference evidence="2" key="1">
    <citation type="submission" date="2020-11" db="EMBL/GenBank/DDBJ databases">
        <authorList>
            <consortium name="DOE Joint Genome Institute"/>
            <person name="Ahrendt S."/>
            <person name="Riley R."/>
            <person name="Andreopoulos W."/>
            <person name="Labutti K."/>
            <person name="Pangilinan J."/>
            <person name="Ruiz-Duenas F.J."/>
            <person name="Barrasa J.M."/>
            <person name="Sanchez-Garcia M."/>
            <person name="Camarero S."/>
            <person name="Miyauchi S."/>
            <person name="Serrano A."/>
            <person name="Linde D."/>
            <person name="Babiker R."/>
            <person name="Drula E."/>
            <person name="Ayuso-Fernandez I."/>
            <person name="Pacheco R."/>
            <person name="Padilla G."/>
            <person name="Ferreira P."/>
            <person name="Barriuso J."/>
            <person name="Kellner H."/>
            <person name="Castanera R."/>
            <person name="Alfaro M."/>
            <person name="Ramirez L."/>
            <person name="Pisabarro A.G."/>
            <person name="Kuo A."/>
            <person name="Tritt A."/>
            <person name="Lipzen A."/>
            <person name="He G."/>
            <person name="Yan M."/>
            <person name="Ng V."/>
            <person name="Cullen D."/>
            <person name="Martin F."/>
            <person name="Rosso M.-N."/>
            <person name="Henrissat B."/>
            <person name="Hibbett D."/>
            <person name="Martinez A.T."/>
            <person name="Grigoriev I.V."/>
        </authorList>
    </citation>
    <scope>NUCLEOTIDE SEQUENCE</scope>
    <source>
        <strain evidence="2">MF-IS2</strain>
    </source>
</reference>
<proteinExistence type="predicted"/>
<feature type="compositionally biased region" description="Low complexity" evidence="1">
    <location>
        <begin position="9"/>
        <end position="22"/>
    </location>
</feature>